<name>A0A3A1UP47_9BACL</name>
<evidence type="ECO:0000313" key="3">
    <source>
        <dbReference type="Proteomes" id="UP000266482"/>
    </source>
</evidence>
<feature type="transmembrane region" description="Helical" evidence="1">
    <location>
        <begin position="83"/>
        <end position="102"/>
    </location>
</feature>
<evidence type="ECO:0000256" key="1">
    <source>
        <dbReference type="SAM" id="Phobius"/>
    </source>
</evidence>
<gene>
    <name evidence="2" type="ORF">D3P08_21485</name>
</gene>
<keyword evidence="1" id="KW-0472">Membrane</keyword>
<evidence type="ECO:0000313" key="2">
    <source>
        <dbReference type="EMBL" id="RIX50124.1"/>
    </source>
</evidence>
<organism evidence="2 3">
    <name type="scientific">Paenibacillus nanensis</name>
    <dbReference type="NCBI Taxonomy" id="393251"/>
    <lineage>
        <taxon>Bacteria</taxon>
        <taxon>Bacillati</taxon>
        <taxon>Bacillota</taxon>
        <taxon>Bacilli</taxon>
        <taxon>Bacillales</taxon>
        <taxon>Paenibacillaceae</taxon>
        <taxon>Paenibacillus</taxon>
    </lineage>
</organism>
<keyword evidence="1" id="KW-1133">Transmembrane helix</keyword>
<accession>A0A3A1UP47</accession>
<dbReference type="Proteomes" id="UP000266482">
    <property type="component" value="Unassembled WGS sequence"/>
</dbReference>
<feature type="transmembrane region" description="Helical" evidence="1">
    <location>
        <begin position="58"/>
        <end position="77"/>
    </location>
</feature>
<keyword evidence="1" id="KW-0812">Transmembrane</keyword>
<dbReference type="AlphaFoldDB" id="A0A3A1UP47"/>
<reference evidence="2 3" key="1">
    <citation type="submission" date="2018-09" db="EMBL/GenBank/DDBJ databases">
        <title>Paenibacillus aracenensis nov. sp. isolated from a cave in southern Spain.</title>
        <authorList>
            <person name="Jurado V."/>
            <person name="Gutierrez-Patricio S."/>
            <person name="Gonzalez-Pimentel J.L."/>
            <person name="Miller A.Z."/>
            <person name="Laiz L."/>
            <person name="Saiz-Jimenez C."/>
        </authorList>
    </citation>
    <scope>NUCLEOTIDE SEQUENCE [LARGE SCALE GENOMIC DNA]</scope>
    <source>
        <strain evidence="2 3">DSM 22867</strain>
    </source>
</reference>
<sequence length="367" mass="41744">METKINYHSFIAELKTVFDPVLSAMRSQDASAWRGQAWLGPCKQLKGVMRSAGTLGKIGWGSLPVIGPAMLVAGGWLAALPVWLIVLLTVAVLVVAYWIMVIRYTGQMATIGHAHFHIGAFKAKRPLEYKLWAPFLHKHNASFEGLLHFVNSLFYATDEADVRSILEYTRGHMDAVQTEKEEYRTARDYLQSEVEKHERVIGYLVDVIKSVNKSLYRLANDCMNFYELDFVCAFTIYKVEGDYIRKFHDRGTTGASPEIIALTEANAEKYAAVYVAMLPEEEDGFSYNSPFPGRTVASYRMKMFEETWIWNFHFDDSNDKALKLTLSNDVIEIREVYRLVHAFSLVLQKREMQSKAGRGIVIRIGGE</sequence>
<protein>
    <submittedName>
        <fullName evidence="2">Uncharacterized protein</fullName>
    </submittedName>
</protein>
<dbReference type="EMBL" id="QXQA01000016">
    <property type="protein sequence ID" value="RIX50124.1"/>
    <property type="molecule type" value="Genomic_DNA"/>
</dbReference>
<proteinExistence type="predicted"/>
<comment type="caution">
    <text evidence="2">The sequence shown here is derived from an EMBL/GenBank/DDBJ whole genome shotgun (WGS) entry which is preliminary data.</text>
</comment>
<keyword evidence="3" id="KW-1185">Reference proteome</keyword>